<accession>A0A382AHU2</accession>
<feature type="transmembrane region" description="Helical" evidence="1">
    <location>
        <begin position="66"/>
        <end position="94"/>
    </location>
</feature>
<evidence type="ECO:0008006" key="3">
    <source>
        <dbReference type="Google" id="ProtNLM"/>
    </source>
</evidence>
<evidence type="ECO:0000256" key="1">
    <source>
        <dbReference type="SAM" id="Phobius"/>
    </source>
</evidence>
<organism evidence="2">
    <name type="scientific">marine metagenome</name>
    <dbReference type="NCBI Taxonomy" id="408172"/>
    <lineage>
        <taxon>unclassified sequences</taxon>
        <taxon>metagenomes</taxon>
        <taxon>ecological metagenomes</taxon>
    </lineage>
</organism>
<evidence type="ECO:0000313" key="2">
    <source>
        <dbReference type="EMBL" id="SVB00553.1"/>
    </source>
</evidence>
<dbReference type="EMBL" id="UINC01025277">
    <property type="protein sequence ID" value="SVB00553.1"/>
    <property type="molecule type" value="Genomic_DNA"/>
</dbReference>
<reference evidence="2" key="1">
    <citation type="submission" date="2018-05" db="EMBL/GenBank/DDBJ databases">
        <authorList>
            <person name="Lanie J.A."/>
            <person name="Ng W.-L."/>
            <person name="Kazmierczak K.M."/>
            <person name="Andrzejewski T.M."/>
            <person name="Davidsen T.M."/>
            <person name="Wayne K.J."/>
            <person name="Tettelin H."/>
            <person name="Glass J.I."/>
            <person name="Rusch D."/>
            <person name="Podicherti R."/>
            <person name="Tsui H.-C.T."/>
            <person name="Winkler M.E."/>
        </authorList>
    </citation>
    <scope>NUCLEOTIDE SEQUENCE</scope>
</reference>
<gene>
    <name evidence="2" type="ORF">METZ01_LOCUS153407</name>
</gene>
<sequence length="100" mass="10538">MNGKTTDTSETISSVLEHHRGTLILVLGILSLVGCTFFTGIPAWIMGKGDLAKMKGDQMDSDGKAFTKAGMICGMISCILSIITIVGLGLLMALGTAMEW</sequence>
<keyword evidence="1" id="KW-1133">Transmembrane helix</keyword>
<feature type="transmembrane region" description="Helical" evidence="1">
    <location>
        <begin position="23"/>
        <end position="45"/>
    </location>
</feature>
<keyword evidence="1" id="KW-0472">Membrane</keyword>
<dbReference type="PROSITE" id="PS51257">
    <property type="entry name" value="PROKAR_LIPOPROTEIN"/>
    <property type="match status" value="1"/>
</dbReference>
<keyword evidence="1" id="KW-0812">Transmembrane</keyword>
<proteinExistence type="predicted"/>
<name>A0A382AHU2_9ZZZZ</name>
<dbReference type="AlphaFoldDB" id="A0A382AHU2"/>
<protein>
    <recommendedName>
        <fullName evidence="3">DUF4190 domain-containing protein</fullName>
    </recommendedName>
</protein>